<reference evidence="6" key="1">
    <citation type="submission" date="2022-10" db="EMBL/GenBank/DDBJ databases">
        <title>Tapping the CABI collections for fungal endophytes: first genome assemblies for Collariella, Neodidymelliopsis, Ascochyta clinopodiicola, Didymella pomorum, Didymosphaeria variabile, Neocosmospora piperis and Neocucurbitaria cava.</title>
        <authorList>
            <person name="Hill R."/>
        </authorList>
    </citation>
    <scope>NUCLEOTIDE SEQUENCE</scope>
    <source>
        <strain evidence="6">IMI 355082</strain>
    </source>
</reference>
<dbReference type="GO" id="GO:0004499">
    <property type="term" value="F:N,N-dimethylaniline monooxygenase activity"/>
    <property type="evidence" value="ECO:0007669"/>
    <property type="project" value="InterPro"/>
</dbReference>
<evidence type="ECO:0000256" key="3">
    <source>
        <dbReference type="ARBA" id="ARBA00022857"/>
    </source>
</evidence>
<keyword evidence="2" id="KW-0274">FAD</keyword>
<dbReference type="EMBL" id="JAPEVB010000001">
    <property type="protein sequence ID" value="KAJ4395938.1"/>
    <property type="molecule type" value="Genomic_DNA"/>
</dbReference>
<dbReference type="Pfam" id="PF00743">
    <property type="entry name" value="FMO-like"/>
    <property type="match status" value="1"/>
</dbReference>
<dbReference type="OrthoDB" id="66881at2759"/>
<protein>
    <recommendedName>
        <fullName evidence="8">Cyclohexanone monooxygenase</fullName>
    </recommendedName>
</protein>
<evidence type="ECO:0000313" key="6">
    <source>
        <dbReference type="EMBL" id="KAJ4395938.1"/>
    </source>
</evidence>
<evidence type="ECO:0000256" key="1">
    <source>
        <dbReference type="ARBA" id="ARBA00022630"/>
    </source>
</evidence>
<evidence type="ECO:0000256" key="5">
    <source>
        <dbReference type="SAM" id="MobiDB-lite"/>
    </source>
</evidence>
<keyword evidence="1" id="KW-0285">Flavoprotein</keyword>
<dbReference type="InterPro" id="IPR020946">
    <property type="entry name" value="Flavin_mOase-like"/>
</dbReference>
<dbReference type="PANTHER" id="PTHR43098:SF5">
    <property type="entry name" value="DUAL-FUNCTIONAL MONOOXYGENASE_METHYLTRANSFERASE PSOF"/>
    <property type="match status" value="1"/>
</dbReference>
<evidence type="ECO:0008006" key="8">
    <source>
        <dbReference type="Google" id="ProtNLM"/>
    </source>
</evidence>
<dbReference type="Proteomes" id="UP001140453">
    <property type="component" value="Unassembled WGS sequence"/>
</dbReference>
<comment type="caution">
    <text evidence="6">The sequence shown here is derived from an EMBL/GenBank/DDBJ whole genome shotgun (WGS) entry which is preliminary data.</text>
</comment>
<keyword evidence="7" id="KW-1185">Reference proteome</keyword>
<evidence type="ECO:0000256" key="2">
    <source>
        <dbReference type="ARBA" id="ARBA00022827"/>
    </source>
</evidence>
<dbReference type="InterPro" id="IPR036188">
    <property type="entry name" value="FAD/NAD-bd_sf"/>
</dbReference>
<evidence type="ECO:0000256" key="4">
    <source>
        <dbReference type="ARBA" id="ARBA00023002"/>
    </source>
</evidence>
<proteinExistence type="predicted"/>
<feature type="region of interest" description="Disordered" evidence="5">
    <location>
        <begin position="411"/>
        <end position="431"/>
    </location>
</feature>
<dbReference type="PANTHER" id="PTHR43098">
    <property type="entry name" value="L-ORNITHINE N(5)-MONOOXYGENASE-RELATED"/>
    <property type="match status" value="1"/>
</dbReference>
<gene>
    <name evidence="6" type="ORF">N0V93_000154</name>
</gene>
<sequence length="561" mass="63791">MGSLIDVNAEAFDSIILGAGLSGLCTLYHIRKQFPTWRIRVLEAAPNIGGTWWYNCYPGARVDTESLSYAFSFDQDIINEWSWKETFSTQADMLRYIEFVAERLDLYRDMQLNTRVKSANWQDEPRKWLLEDVNGRKYTTRWLISCIGFLSSPTLPAIPGIESFQGLARHGSNWPHDFDMKRDFGGKRIGVIGTGATGIQTIQATAKEPSVKSVHVFQRTANWAAPLRSELISPEKMDELRRDYDRVWDLCNSTSSGFLHGADPRRTMEVPEEERITFWEKLYAAPGFGKWMGVFSDTYTNRDANEAYSAFHAKKIRERVKDPVVAESLIPKDHGFGTRRVPLETKYFEVYNQPNVHLVDLKKTPIERITPKGILTTDGTQHELDILVFATGFNAVTGAFAEIEWLGKDNRPLLGPSEESTGKTERKPMWPDHRPKTFLGLTVTAMPNMFMVLGPHQPFGNAPRSIEYAVSNVIDLLKFCTEKGYDYAEPTEAAVQEWTDHVLACSKGSLINEVDSWITGVNKNVKGRTQRSVVRYTGHMHEYKRRCEACKAADWNGMKFA</sequence>
<dbReference type="InterPro" id="IPR050775">
    <property type="entry name" value="FAD-binding_Monooxygenases"/>
</dbReference>
<evidence type="ECO:0000313" key="7">
    <source>
        <dbReference type="Proteomes" id="UP001140453"/>
    </source>
</evidence>
<name>A0A9W8Z192_9PEZI</name>
<keyword evidence="4" id="KW-0560">Oxidoreductase</keyword>
<organism evidence="6 7">
    <name type="scientific">Gnomoniopsis smithogilvyi</name>
    <dbReference type="NCBI Taxonomy" id="1191159"/>
    <lineage>
        <taxon>Eukaryota</taxon>
        <taxon>Fungi</taxon>
        <taxon>Dikarya</taxon>
        <taxon>Ascomycota</taxon>
        <taxon>Pezizomycotina</taxon>
        <taxon>Sordariomycetes</taxon>
        <taxon>Sordariomycetidae</taxon>
        <taxon>Diaporthales</taxon>
        <taxon>Gnomoniaceae</taxon>
        <taxon>Gnomoniopsis</taxon>
    </lineage>
</organism>
<dbReference type="SUPFAM" id="SSF51905">
    <property type="entry name" value="FAD/NAD(P)-binding domain"/>
    <property type="match status" value="3"/>
</dbReference>
<keyword evidence="3" id="KW-0521">NADP</keyword>
<accession>A0A9W8Z192</accession>
<dbReference type="AlphaFoldDB" id="A0A9W8Z192"/>
<dbReference type="GO" id="GO:0050660">
    <property type="term" value="F:flavin adenine dinucleotide binding"/>
    <property type="evidence" value="ECO:0007669"/>
    <property type="project" value="InterPro"/>
</dbReference>
<dbReference type="Gene3D" id="3.50.50.60">
    <property type="entry name" value="FAD/NAD(P)-binding domain"/>
    <property type="match status" value="2"/>
</dbReference>
<feature type="compositionally biased region" description="Basic and acidic residues" evidence="5">
    <location>
        <begin position="420"/>
        <end position="431"/>
    </location>
</feature>
<dbReference type="GO" id="GO:0050661">
    <property type="term" value="F:NADP binding"/>
    <property type="evidence" value="ECO:0007669"/>
    <property type="project" value="InterPro"/>
</dbReference>